<gene>
    <name evidence="3" type="ORF">KV203_12340</name>
</gene>
<dbReference type="PROSITE" id="PS50968">
    <property type="entry name" value="BIOTINYL_LIPOYL"/>
    <property type="match status" value="1"/>
</dbReference>
<dbReference type="CDD" id="cd06850">
    <property type="entry name" value="biotinyl_domain"/>
    <property type="match status" value="1"/>
</dbReference>
<feature type="domain" description="CoA carboxyltransferase C-terminal" evidence="2">
    <location>
        <begin position="357"/>
        <end position="592"/>
    </location>
</feature>
<dbReference type="EMBL" id="CP079105">
    <property type="protein sequence ID" value="QXQ12730.1"/>
    <property type="molecule type" value="Genomic_DNA"/>
</dbReference>
<dbReference type="SUPFAM" id="SSF52096">
    <property type="entry name" value="ClpP/crotonase"/>
    <property type="match status" value="2"/>
</dbReference>
<dbReference type="InterPro" id="IPR011763">
    <property type="entry name" value="COA_CT_C"/>
</dbReference>
<evidence type="ECO:0000259" key="1">
    <source>
        <dbReference type="PROSITE" id="PS50968"/>
    </source>
</evidence>
<dbReference type="Gene3D" id="3.90.226.10">
    <property type="entry name" value="2-enoyl-CoA Hydratase, Chain A, domain 1"/>
    <property type="match status" value="2"/>
</dbReference>
<dbReference type="PANTHER" id="PTHR43842:SF2">
    <property type="entry name" value="PROPIONYL-COA CARBOXYLASE BETA CHAIN, MITOCHONDRIAL"/>
    <property type="match status" value="1"/>
</dbReference>
<accession>A0ABX8S4G9</accession>
<dbReference type="Gene3D" id="2.40.50.100">
    <property type="match status" value="1"/>
</dbReference>
<evidence type="ECO:0000259" key="2">
    <source>
        <dbReference type="PROSITE" id="PS50989"/>
    </source>
</evidence>
<dbReference type="InterPro" id="IPR051047">
    <property type="entry name" value="AccD/PCCB"/>
</dbReference>
<sequence>MARHTRVESPMQATVVAVPVAVGDRVRQGTVLVVLDSMKMEHVISAATEAEVTWIGIGAGQVVDAGEKLIELDERPVEVEYRPEPAPLDLNGIPGPLQALRDRLAVVLDEHRPRAVQSRHELGHRTARENIDHLCDPDSFIEYGALVVAAQRQRRSMSDLISHTPADGLVAGIGQVNGERFGPDRSRCVVLAYDYTVLAGTQGVLNHRKADRMFAVAGQERLPVVLFAEGGGGRPGDTDTTQVSGLDVETFYTYGRLSGVVPRVGIAAGRCFAGNAALLGTSDVVIATQDASIGMAGPAMIEGGGLGSYTPEEIGPADVQAEVGVIDVLVASEAHAVQIAQQYLGYFQGPIADFSCSDQRVLRHLVPENRRRRYAVRDIIAELADLDSVLELRAEFGVAVVTALMRIEGKPMGVIASNPEHLGGAIDADAADKLARFLQLCDAFGLPIVSLCDTPGFMVGPDSEESGAVRRMSRLFVVGSHLTVPLCAIVLRKGYGLGALAMAGGSFRAPVATVAWPTGEIGGMGLEGAVRLAFRGELEAIEDPDERARYFDKLVALAYEQGQVTNAASVFELDAVIDPADTRGWIIRTLASAAPGTRTGRYIDTW</sequence>
<organism evidence="3 4">
    <name type="scientific">Skermania pinensis</name>
    <dbReference type="NCBI Taxonomy" id="39122"/>
    <lineage>
        <taxon>Bacteria</taxon>
        <taxon>Bacillati</taxon>
        <taxon>Actinomycetota</taxon>
        <taxon>Actinomycetes</taxon>
        <taxon>Mycobacteriales</taxon>
        <taxon>Gordoniaceae</taxon>
        <taxon>Skermania</taxon>
    </lineage>
</organism>
<reference evidence="3" key="1">
    <citation type="submission" date="2021-07" db="EMBL/GenBank/DDBJ databases">
        <title>Candidatus Kaistella beijingensis sp. nov. isolated from a municipal wastewater treatment plant is involved in sludge foaming.</title>
        <authorList>
            <person name="Song Y."/>
            <person name="Liu S.-J."/>
        </authorList>
    </citation>
    <scope>NUCLEOTIDE SEQUENCE</scope>
    <source>
        <strain evidence="3">DSM 43998</strain>
    </source>
</reference>
<proteinExistence type="predicted"/>
<dbReference type="Pfam" id="PF01039">
    <property type="entry name" value="Carboxyl_trans"/>
    <property type="match status" value="1"/>
</dbReference>
<dbReference type="InterPro" id="IPR000089">
    <property type="entry name" value="Biotin_lipoyl"/>
</dbReference>
<evidence type="ECO:0000313" key="3">
    <source>
        <dbReference type="EMBL" id="QXQ12730.1"/>
    </source>
</evidence>
<dbReference type="InterPro" id="IPR011053">
    <property type="entry name" value="Single_hybrid_motif"/>
</dbReference>
<protein>
    <submittedName>
        <fullName evidence="3">Biotin/lipoyl-binding protein</fullName>
    </submittedName>
</protein>
<dbReference type="InterPro" id="IPR034733">
    <property type="entry name" value="AcCoA_carboxyl_beta"/>
</dbReference>
<keyword evidence="4" id="KW-1185">Reference proteome</keyword>
<dbReference type="SUPFAM" id="SSF51230">
    <property type="entry name" value="Single hybrid motif"/>
    <property type="match status" value="1"/>
</dbReference>
<dbReference type="PANTHER" id="PTHR43842">
    <property type="entry name" value="PROPIONYL-COA CARBOXYLASE BETA CHAIN"/>
    <property type="match status" value="1"/>
</dbReference>
<evidence type="ECO:0000313" key="4">
    <source>
        <dbReference type="Proteomes" id="UP000887023"/>
    </source>
</evidence>
<dbReference type="RefSeq" id="WP_083529823.1">
    <property type="nucleotide sequence ID" value="NZ_CBCRUZ010000012.1"/>
</dbReference>
<name>A0ABX8S4G9_9ACTN</name>
<dbReference type="Proteomes" id="UP000887023">
    <property type="component" value="Chromosome"/>
</dbReference>
<feature type="domain" description="Lipoyl-binding" evidence="1">
    <location>
        <begin position="1"/>
        <end position="73"/>
    </location>
</feature>
<dbReference type="PROSITE" id="PS50989">
    <property type="entry name" value="COA_CT_CTER"/>
    <property type="match status" value="1"/>
</dbReference>
<dbReference type="Pfam" id="PF00364">
    <property type="entry name" value="Biotin_lipoyl"/>
    <property type="match status" value="1"/>
</dbReference>
<dbReference type="InterPro" id="IPR029045">
    <property type="entry name" value="ClpP/crotonase-like_dom_sf"/>
</dbReference>